<evidence type="ECO:0000313" key="2">
    <source>
        <dbReference type="Proteomes" id="UP000204551"/>
    </source>
</evidence>
<dbReference type="Proteomes" id="UP000204551">
    <property type="component" value="Chromosome"/>
</dbReference>
<dbReference type="PROSITE" id="PS51257">
    <property type="entry name" value="PROKAR_LIPOPROTEIN"/>
    <property type="match status" value="1"/>
</dbReference>
<proteinExistence type="predicted"/>
<dbReference type="KEGG" id="aalg:AREALGSMS7_04612"/>
<dbReference type="STRING" id="616991.GCA_000733925_02800"/>
<accession>A0A221V3N6</accession>
<sequence>MNKPLLYSFLIALVGCGSIEKKSPGAFFAGEIVNPTSEYVVLFKDDIIIDSAKLDGENRFSIQLDTVVEGLYHFDHSPELQYVYLEKGDSLMIRLNTEDFDESLIFSGRGEEINNFLVEFFLSTESEPALVYSYSELDPKDFSHKLDSLKEIKVNALNEIVTEVTLSPKAADMAKASIDYNYYIYKEKYPFWNRRKTGRDTIPALPNNFYDYRKLVDYNNENLSYHRYYYNFMKTHFNNLTYMGCYTKCKDAHYEIVKNKLHFNQHKLKLIDSLVTEKDLRDNLFRNVAMDYLINVHDTDENNRIFIDDFHRLSGNNRHSAEIEAIYQGVNNLQPSNKMPNISVINTNGTLVTLQEIAEKEKNAVFYFWSGTQRSNFENVLTRVAQLSENKPEFTFIGINCNTDALRWQSLLSSNQLDMEKQFRTDDFENLKNALVIGGLNKGIITKDGLIVDAFADLYTSFQ</sequence>
<dbReference type="eggNOG" id="COG1225">
    <property type="taxonomic scope" value="Bacteria"/>
</dbReference>
<evidence type="ECO:0000313" key="1">
    <source>
        <dbReference type="EMBL" id="ASO08008.1"/>
    </source>
</evidence>
<dbReference type="EMBL" id="CP022515">
    <property type="protein sequence ID" value="ASO08008.1"/>
    <property type="molecule type" value="Genomic_DNA"/>
</dbReference>
<dbReference type="Gene3D" id="3.40.30.10">
    <property type="entry name" value="Glutaredoxin"/>
    <property type="match status" value="1"/>
</dbReference>
<dbReference type="AlphaFoldDB" id="A0A221V3N6"/>
<protein>
    <submittedName>
        <fullName evidence="1">Transaldolase</fullName>
    </submittedName>
</protein>
<name>A0A221V3N6_9FLAO</name>
<reference evidence="1 2" key="1">
    <citation type="submission" date="2017-07" db="EMBL/GenBank/DDBJ databases">
        <title>Genome Sequence of Arenibacter algicola Strain SMS7 Isolated from a culture of the Diatom Skeletonema marinoi.</title>
        <authorList>
            <person name="Topel M."/>
            <person name="Pinder M.I.M."/>
            <person name="Johansson O.N."/>
            <person name="Kourtchenko O."/>
            <person name="Godhe A."/>
            <person name="Clarke A.K."/>
        </authorList>
    </citation>
    <scope>NUCLEOTIDE SEQUENCE [LARGE SCALE GENOMIC DNA]</scope>
    <source>
        <strain evidence="1 2">SMS7</strain>
    </source>
</reference>
<dbReference type="RefSeq" id="WP_031444483.1">
    <property type="nucleotide sequence ID" value="NZ_CP022515.1"/>
</dbReference>
<organism evidence="1 2">
    <name type="scientific">Arenibacter algicola</name>
    <dbReference type="NCBI Taxonomy" id="616991"/>
    <lineage>
        <taxon>Bacteria</taxon>
        <taxon>Pseudomonadati</taxon>
        <taxon>Bacteroidota</taxon>
        <taxon>Flavobacteriia</taxon>
        <taxon>Flavobacteriales</taxon>
        <taxon>Flavobacteriaceae</taxon>
        <taxon>Arenibacter</taxon>
    </lineage>
</organism>
<gene>
    <name evidence="1" type="ORF">AREALGSMS7_04612</name>
</gene>